<dbReference type="Gene3D" id="1.10.10.10">
    <property type="entry name" value="Winged helix-like DNA-binding domain superfamily/Winged helix DNA-binding domain"/>
    <property type="match status" value="1"/>
</dbReference>
<dbReference type="RefSeq" id="WP_379873784.1">
    <property type="nucleotide sequence ID" value="NZ_JBHUIP010000001.1"/>
</dbReference>
<dbReference type="Pfam" id="PF00455">
    <property type="entry name" value="DeoRC"/>
    <property type="match status" value="1"/>
</dbReference>
<dbReference type="InterPro" id="IPR001034">
    <property type="entry name" value="DeoR_HTH"/>
</dbReference>
<reference evidence="7" key="1">
    <citation type="journal article" date="2019" name="Int. J. Syst. Evol. Microbiol.">
        <title>The Global Catalogue of Microorganisms (GCM) 10K type strain sequencing project: providing services to taxonomists for standard genome sequencing and annotation.</title>
        <authorList>
            <consortium name="The Broad Institute Genomics Platform"/>
            <consortium name="The Broad Institute Genome Sequencing Center for Infectious Disease"/>
            <person name="Wu L."/>
            <person name="Ma J."/>
        </authorList>
    </citation>
    <scope>NUCLEOTIDE SEQUENCE [LARGE SCALE GENOMIC DNA]</scope>
    <source>
        <strain evidence="7">CGMCC 1.19062</strain>
    </source>
</reference>
<dbReference type="Pfam" id="PF08220">
    <property type="entry name" value="HTH_DeoR"/>
    <property type="match status" value="1"/>
</dbReference>
<dbReference type="InterPro" id="IPR018356">
    <property type="entry name" value="Tscrpt_reg_HTH_DeoR_CS"/>
</dbReference>
<dbReference type="PROSITE" id="PS51000">
    <property type="entry name" value="HTH_DEOR_2"/>
    <property type="match status" value="1"/>
</dbReference>
<evidence type="ECO:0000259" key="5">
    <source>
        <dbReference type="PROSITE" id="PS51000"/>
    </source>
</evidence>
<keyword evidence="3 6" id="KW-0238">DNA-binding</keyword>
<keyword evidence="1" id="KW-0678">Repressor</keyword>
<dbReference type="Gene3D" id="3.40.50.1360">
    <property type="match status" value="1"/>
</dbReference>
<proteinExistence type="predicted"/>
<dbReference type="Proteomes" id="UP001597295">
    <property type="component" value="Unassembled WGS sequence"/>
</dbReference>
<sequence>MIRSPEERRRMMMDLLEREGRLQAASLAVDFDVSEDTIRRDLAQLAEAGVVQRVHGGAVPASTGLDPYLIRRRRGGDAKRAIAQAAASMIRDRQIVFLSGGTTLELLARSIPPLIRVTVVTPSAPVAIAAADHPQAEVIIIGGRLDKTDLDTGGAVALEALRGIRCDMAFLGVCGIDIELGLTGTTYEGSALKRAAIAASGEAVALATIDKLGAAGPYHVDRIGAVSTLITEAKVPEGRLQPYRDTGLTVVAA</sequence>
<keyword evidence="7" id="KW-1185">Reference proteome</keyword>
<organism evidence="6 7">
    <name type="scientific">Lacibacterium aquatile</name>
    <dbReference type="NCBI Taxonomy" id="1168082"/>
    <lineage>
        <taxon>Bacteria</taxon>
        <taxon>Pseudomonadati</taxon>
        <taxon>Pseudomonadota</taxon>
        <taxon>Alphaproteobacteria</taxon>
        <taxon>Rhodospirillales</taxon>
        <taxon>Rhodospirillaceae</taxon>
    </lineage>
</organism>
<evidence type="ECO:0000313" key="7">
    <source>
        <dbReference type="Proteomes" id="UP001597295"/>
    </source>
</evidence>
<evidence type="ECO:0000256" key="2">
    <source>
        <dbReference type="ARBA" id="ARBA00023015"/>
    </source>
</evidence>
<evidence type="ECO:0000256" key="3">
    <source>
        <dbReference type="ARBA" id="ARBA00023125"/>
    </source>
</evidence>
<comment type="caution">
    <text evidence="6">The sequence shown here is derived from an EMBL/GenBank/DDBJ whole genome shotgun (WGS) entry which is preliminary data.</text>
</comment>
<dbReference type="PROSITE" id="PS00894">
    <property type="entry name" value="HTH_DEOR_1"/>
    <property type="match status" value="1"/>
</dbReference>
<gene>
    <name evidence="6" type="ORF">ACFSM5_00040</name>
</gene>
<dbReference type="PANTHER" id="PTHR30363:SF4">
    <property type="entry name" value="GLYCEROL-3-PHOSPHATE REGULON REPRESSOR"/>
    <property type="match status" value="1"/>
</dbReference>
<name>A0ABW5DL97_9PROT</name>
<dbReference type="InterPro" id="IPR050313">
    <property type="entry name" value="Carb_Metab_HTH_regulators"/>
</dbReference>
<evidence type="ECO:0000256" key="4">
    <source>
        <dbReference type="ARBA" id="ARBA00023163"/>
    </source>
</evidence>
<dbReference type="InterPro" id="IPR036388">
    <property type="entry name" value="WH-like_DNA-bd_sf"/>
</dbReference>
<dbReference type="InterPro" id="IPR036390">
    <property type="entry name" value="WH_DNA-bd_sf"/>
</dbReference>
<dbReference type="GO" id="GO:0003677">
    <property type="term" value="F:DNA binding"/>
    <property type="evidence" value="ECO:0007669"/>
    <property type="project" value="UniProtKB-KW"/>
</dbReference>
<protein>
    <submittedName>
        <fullName evidence="6">DeoR/GlpR family DNA-binding transcription regulator</fullName>
    </submittedName>
</protein>
<evidence type="ECO:0000256" key="1">
    <source>
        <dbReference type="ARBA" id="ARBA00022491"/>
    </source>
</evidence>
<accession>A0ABW5DL97</accession>
<dbReference type="PRINTS" id="PR00037">
    <property type="entry name" value="HTHLACR"/>
</dbReference>
<dbReference type="SMART" id="SM00420">
    <property type="entry name" value="HTH_DEOR"/>
    <property type="match status" value="1"/>
</dbReference>
<dbReference type="PANTHER" id="PTHR30363">
    <property type="entry name" value="HTH-TYPE TRANSCRIPTIONAL REGULATOR SRLR-RELATED"/>
    <property type="match status" value="1"/>
</dbReference>
<evidence type="ECO:0000313" key="6">
    <source>
        <dbReference type="EMBL" id="MFD2261258.1"/>
    </source>
</evidence>
<feature type="domain" description="HTH deoR-type" evidence="5">
    <location>
        <begin position="5"/>
        <end position="60"/>
    </location>
</feature>
<dbReference type="InterPro" id="IPR037171">
    <property type="entry name" value="NagB/RpiA_transferase-like"/>
</dbReference>
<keyword evidence="2" id="KW-0805">Transcription regulation</keyword>
<dbReference type="InterPro" id="IPR014036">
    <property type="entry name" value="DeoR-like_C"/>
</dbReference>
<dbReference type="SUPFAM" id="SSF46785">
    <property type="entry name" value="Winged helix' DNA-binding domain"/>
    <property type="match status" value="1"/>
</dbReference>
<dbReference type="SMART" id="SM01134">
    <property type="entry name" value="DeoRC"/>
    <property type="match status" value="1"/>
</dbReference>
<dbReference type="EMBL" id="JBHUIP010000001">
    <property type="protein sequence ID" value="MFD2261258.1"/>
    <property type="molecule type" value="Genomic_DNA"/>
</dbReference>
<dbReference type="SUPFAM" id="SSF100950">
    <property type="entry name" value="NagB/RpiA/CoA transferase-like"/>
    <property type="match status" value="1"/>
</dbReference>
<keyword evidence="4" id="KW-0804">Transcription</keyword>